<keyword evidence="6" id="KW-0256">Endoplasmic reticulum</keyword>
<dbReference type="InterPro" id="IPR042216">
    <property type="entry name" value="MitoNEET_CISD"/>
</dbReference>
<keyword evidence="4 6" id="KW-0408">Iron</keyword>
<dbReference type="GO" id="GO:0010506">
    <property type="term" value="P:regulation of autophagy"/>
    <property type="evidence" value="ECO:0007669"/>
    <property type="project" value="UniProtKB-UniRule"/>
</dbReference>
<reference evidence="9" key="1">
    <citation type="submission" date="2016-11" db="UniProtKB">
        <authorList>
            <consortium name="WormBaseParasite"/>
        </authorList>
    </citation>
    <scope>IDENTIFICATION</scope>
</reference>
<comment type="similarity">
    <text evidence="1 6">Belongs to the CISD protein family. CISD2 subfamily.</text>
</comment>
<protein>
    <recommendedName>
        <fullName evidence="6">CDGSH iron-sulfur domain-containing protein 2 homologue</fullName>
    </recommendedName>
</protein>
<dbReference type="GO" id="GO:0051537">
    <property type="term" value="F:2 iron, 2 sulfur cluster binding"/>
    <property type="evidence" value="ECO:0007669"/>
    <property type="project" value="UniProtKB-UniRule"/>
</dbReference>
<feature type="domain" description="Iron-binding zinc finger CDGSH type" evidence="7">
    <location>
        <begin position="99"/>
        <end position="137"/>
    </location>
</feature>
<dbReference type="PANTHER" id="PTHR13680:SF5">
    <property type="entry name" value="CDGSH IRON-SULFUR DOMAIN-CONTAINING PROTEIN 1"/>
    <property type="match status" value="1"/>
</dbReference>
<evidence type="ECO:0000256" key="6">
    <source>
        <dbReference type="RuleBase" id="RU369084"/>
    </source>
</evidence>
<evidence type="ECO:0000256" key="2">
    <source>
        <dbReference type="ARBA" id="ARBA00022714"/>
    </source>
</evidence>
<keyword evidence="2 6" id="KW-0001">2Fe-2S</keyword>
<dbReference type="SMART" id="SM00704">
    <property type="entry name" value="ZnF_CDGSH"/>
    <property type="match status" value="1"/>
</dbReference>
<dbReference type="Proteomes" id="UP000095287">
    <property type="component" value="Unplaced"/>
</dbReference>
<name>A0A1I7XZ67_9BILA</name>
<dbReference type="Gene3D" id="3.40.5.90">
    <property type="entry name" value="CDGSH iron-sulfur domain, mitoNEET-type"/>
    <property type="match status" value="1"/>
</dbReference>
<organism evidence="8 9">
    <name type="scientific">Steinernema glaseri</name>
    <dbReference type="NCBI Taxonomy" id="37863"/>
    <lineage>
        <taxon>Eukaryota</taxon>
        <taxon>Metazoa</taxon>
        <taxon>Ecdysozoa</taxon>
        <taxon>Nematoda</taxon>
        <taxon>Chromadorea</taxon>
        <taxon>Rhabditida</taxon>
        <taxon>Tylenchina</taxon>
        <taxon>Panagrolaimomorpha</taxon>
        <taxon>Strongyloidoidea</taxon>
        <taxon>Steinernematidae</taxon>
        <taxon>Steinernema</taxon>
    </lineage>
</organism>
<accession>A0A1I7XZ67</accession>
<keyword evidence="8" id="KW-1185">Reference proteome</keyword>
<keyword evidence="3 6" id="KW-0479">Metal-binding</keyword>
<dbReference type="AlphaFoldDB" id="A0A1I7XZ67"/>
<keyword evidence="6" id="KW-0472">Membrane</keyword>
<evidence type="ECO:0000256" key="4">
    <source>
        <dbReference type="ARBA" id="ARBA00023004"/>
    </source>
</evidence>
<feature type="transmembrane region" description="Helical" evidence="6">
    <location>
        <begin position="60"/>
        <end position="79"/>
    </location>
</feature>
<dbReference type="InterPro" id="IPR018967">
    <property type="entry name" value="FeS-contain_CDGSH-typ"/>
</dbReference>
<evidence type="ECO:0000256" key="3">
    <source>
        <dbReference type="ARBA" id="ARBA00022723"/>
    </source>
</evidence>
<evidence type="ECO:0000259" key="7">
    <source>
        <dbReference type="SMART" id="SM00704"/>
    </source>
</evidence>
<dbReference type="GO" id="GO:0005741">
    <property type="term" value="C:mitochondrial outer membrane"/>
    <property type="evidence" value="ECO:0007669"/>
    <property type="project" value="TreeGrafter"/>
</dbReference>
<dbReference type="FunFam" id="3.40.5.90:FF:000001">
    <property type="entry name" value="CDGSH iron-sulfur domain-containing protein 1"/>
    <property type="match status" value="1"/>
</dbReference>
<dbReference type="InterPro" id="IPR045131">
    <property type="entry name" value="CISD1/2"/>
</dbReference>
<evidence type="ECO:0000313" key="9">
    <source>
        <dbReference type="WBParaSite" id="L893_g10971.t1"/>
    </source>
</evidence>
<evidence type="ECO:0000256" key="1">
    <source>
        <dbReference type="ARBA" id="ARBA00008624"/>
    </source>
</evidence>
<proteinExistence type="inferred from homology"/>
<comment type="subcellular location">
    <subcellularLocation>
        <location evidence="6">Endoplasmic reticulum membrane</location>
        <topology evidence="6">Single-pass membrane protein</topology>
    </subcellularLocation>
</comment>
<dbReference type="GO" id="GO:0046872">
    <property type="term" value="F:metal ion binding"/>
    <property type="evidence" value="ECO:0007669"/>
    <property type="project" value="UniProtKB-UniRule"/>
</dbReference>
<keyword evidence="5 6" id="KW-0411">Iron-sulfur</keyword>
<dbReference type="PANTHER" id="PTHR13680">
    <property type="entry name" value="CDGSH IRON-SULFUR DOMAIN-CONTAINING PROTEIN 1"/>
    <property type="match status" value="1"/>
</dbReference>
<comment type="cofactor">
    <cofactor evidence="6">
        <name>[2Fe-2S] cluster</name>
        <dbReference type="ChEBI" id="CHEBI:190135"/>
    </cofactor>
    <text evidence="6">Binds 1 [2Fe-2S] cluster.</text>
</comment>
<evidence type="ECO:0000256" key="5">
    <source>
        <dbReference type="ARBA" id="ARBA00023014"/>
    </source>
</evidence>
<sequence length="155" mass="16562">MTYGGFILLNSRSCDCHCADIRSMSGLVPSTSSASSLGSEVSNMVCPHSAGASSTCHSKAALYAVAILAGGAALGYWIGWKMGQKRARQNHEHKLSSDKVVDTVDVEDIGEKMAFCRCWKSKKFPLCDGTHNKHNQCTGDNLGPLIVKGKAPETQ</sequence>
<keyword evidence="6" id="KW-1133">Transmembrane helix</keyword>
<evidence type="ECO:0000313" key="8">
    <source>
        <dbReference type="Proteomes" id="UP000095287"/>
    </source>
</evidence>
<dbReference type="Pfam" id="PF09360">
    <property type="entry name" value="zf-CDGSH"/>
    <property type="match status" value="1"/>
</dbReference>
<keyword evidence="6" id="KW-0812">Transmembrane</keyword>
<dbReference type="GO" id="GO:0005789">
    <property type="term" value="C:endoplasmic reticulum membrane"/>
    <property type="evidence" value="ECO:0007669"/>
    <property type="project" value="UniProtKB-SubCell"/>
</dbReference>
<dbReference type="WBParaSite" id="L893_g10971.t1">
    <property type="protein sequence ID" value="L893_g10971.t1"/>
    <property type="gene ID" value="L893_g10971"/>
</dbReference>